<protein>
    <submittedName>
        <fullName evidence="1">N-acetylglutamate synthase</fullName>
    </submittedName>
</protein>
<keyword evidence="2" id="KW-1185">Reference proteome</keyword>
<evidence type="ECO:0000313" key="1">
    <source>
        <dbReference type="EMBL" id="KAG8006692.1"/>
    </source>
</evidence>
<sequence>MKLSLPLTLLGAGSSTRRVLVAVSPHFSSQLKGTPPTNSMAKVNSGASGCRAMVMAGKYLSSPSPPALTRNSGHRQRRMFGPQRRMASSDAAGTGGKTAALAHKEHLGCFSASDRHVLSNRNLIYRDVKAFLNEVGGDPREARYWLTQFQRAASAQSPFAVLEVDSSVFDSREMVQRLSFGLSFLQRMDMKPVVVMGWSEREETGPKEPVAGSRCTQGLVERSQQLTEALQQHSATVLPLFSAESFLLLHEAPRGSSAPLSITVDTSLLQWSLDCGTIPLVCPVGRDGRGCSVMLDSTEVLDAVSLPSDLPGLSTAAWLRPAQRRRVTTIARLLNQLSTESSAVITSADTLLTELFSHRGSGTLFKNGDPIHRSLDEIDVERLLALINKSFDKTLRRDYIDSLEGRLHSIYLSEGYSAAAIITMEPVNNGTPYLDKFVISSSKQGQGTSHILWECIRQDLGKLFWRSRATNRINPWYFKHCDGSFVNGVWTVFWFGLTDIRDSYGLVEHAKNLPDSFHASSISSSQQPPTPIAGS</sequence>
<dbReference type="Proteomes" id="UP000805704">
    <property type="component" value="Chromosome 20"/>
</dbReference>
<dbReference type="EMBL" id="CM024808">
    <property type="protein sequence ID" value="KAG8006692.1"/>
    <property type="molecule type" value="Genomic_DNA"/>
</dbReference>
<comment type="caution">
    <text evidence="1">The sequence shown here is derived from an EMBL/GenBank/DDBJ whole genome shotgun (WGS) entry which is preliminary data.</text>
</comment>
<organism evidence="1 2">
    <name type="scientific">Nibea albiflora</name>
    <name type="common">Yellow drum</name>
    <name type="synonym">Corvina albiflora</name>
    <dbReference type="NCBI Taxonomy" id="240163"/>
    <lineage>
        <taxon>Eukaryota</taxon>
        <taxon>Metazoa</taxon>
        <taxon>Chordata</taxon>
        <taxon>Craniata</taxon>
        <taxon>Vertebrata</taxon>
        <taxon>Euteleostomi</taxon>
        <taxon>Actinopterygii</taxon>
        <taxon>Neopterygii</taxon>
        <taxon>Teleostei</taxon>
        <taxon>Neoteleostei</taxon>
        <taxon>Acanthomorphata</taxon>
        <taxon>Eupercaria</taxon>
        <taxon>Sciaenidae</taxon>
        <taxon>Nibea</taxon>
    </lineage>
</organism>
<accession>A0ACB7EX25</accession>
<proteinExistence type="predicted"/>
<evidence type="ECO:0000313" key="2">
    <source>
        <dbReference type="Proteomes" id="UP000805704"/>
    </source>
</evidence>
<name>A0ACB7EX25_NIBAL</name>
<gene>
    <name evidence="1" type="primary">NAGS</name>
    <name evidence="1" type="ORF">GBF38_022655</name>
</gene>
<reference evidence="1" key="1">
    <citation type="submission" date="2020-04" db="EMBL/GenBank/DDBJ databases">
        <title>A chromosome-scale assembly and high-density genetic map of the yellow drum (Nibea albiflora) genome.</title>
        <authorList>
            <person name="Xu D."/>
            <person name="Zhang W."/>
            <person name="Chen R."/>
            <person name="Tan P."/>
            <person name="Wang L."/>
            <person name="Song H."/>
            <person name="Tian L."/>
            <person name="Zhu Q."/>
            <person name="Wang B."/>
        </authorList>
    </citation>
    <scope>NUCLEOTIDE SEQUENCE</scope>
    <source>
        <strain evidence="1">ZJHYS-2018</strain>
    </source>
</reference>